<evidence type="ECO:0000256" key="4">
    <source>
        <dbReference type="ARBA" id="ARBA00023002"/>
    </source>
</evidence>
<evidence type="ECO:0000313" key="7">
    <source>
        <dbReference type="Proteomes" id="UP001642482"/>
    </source>
</evidence>
<evidence type="ECO:0000256" key="5">
    <source>
        <dbReference type="SAM" id="MobiDB-lite"/>
    </source>
</evidence>
<dbReference type="InterPro" id="IPR036188">
    <property type="entry name" value="FAD/NAD-bd_sf"/>
</dbReference>
<dbReference type="InterPro" id="IPR020946">
    <property type="entry name" value="Flavin_mOase-like"/>
</dbReference>
<organism evidence="6 7">
    <name type="scientific">Sporothrix eucalyptigena</name>
    <dbReference type="NCBI Taxonomy" id="1812306"/>
    <lineage>
        <taxon>Eukaryota</taxon>
        <taxon>Fungi</taxon>
        <taxon>Dikarya</taxon>
        <taxon>Ascomycota</taxon>
        <taxon>Pezizomycotina</taxon>
        <taxon>Sordariomycetes</taxon>
        <taxon>Sordariomycetidae</taxon>
        <taxon>Ophiostomatales</taxon>
        <taxon>Ophiostomataceae</taxon>
        <taxon>Sporothrix</taxon>
    </lineage>
</organism>
<keyword evidence="7" id="KW-1185">Reference proteome</keyword>
<dbReference type="InterPro" id="IPR051209">
    <property type="entry name" value="FAD-bind_Monooxygenase_sf"/>
</dbReference>
<keyword evidence="2" id="KW-0285">Flavoprotein</keyword>
<feature type="compositionally biased region" description="Low complexity" evidence="5">
    <location>
        <begin position="59"/>
        <end position="68"/>
    </location>
</feature>
<evidence type="ECO:0000256" key="2">
    <source>
        <dbReference type="ARBA" id="ARBA00022630"/>
    </source>
</evidence>
<reference evidence="6 7" key="1">
    <citation type="submission" date="2024-01" db="EMBL/GenBank/DDBJ databases">
        <authorList>
            <person name="Allen C."/>
            <person name="Tagirdzhanova G."/>
        </authorList>
    </citation>
    <scope>NUCLEOTIDE SEQUENCE [LARGE SCALE GENOMIC DNA]</scope>
</reference>
<name>A0ABP0CAZ6_9PEZI</name>
<keyword evidence="4" id="KW-0560">Oxidoreductase</keyword>
<comment type="similarity">
    <text evidence="1">Belongs to the FAD-binding monooxygenase family.</text>
</comment>
<evidence type="ECO:0008006" key="8">
    <source>
        <dbReference type="Google" id="ProtNLM"/>
    </source>
</evidence>
<feature type="region of interest" description="Disordered" evidence="5">
    <location>
        <begin position="35"/>
        <end position="86"/>
    </location>
</feature>
<dbReference type="Pfam" id="PF00743">
    <property type="entry name" value="FMO-like"/>
    <property type="match status" value="1"/>
</dbReference>
<proteinExistence type="inferred from homology"/>
<dbReference type="SUPFAM" id="SSF51905">
    <property type="entry name" value="FAD/NAD(P)-binding domain"/>
    <property type="match status" value="3"/>
</dbReference>
<dbReference type="Proteomes" id="UP001642482">
    <property type="component" value="Unassembled WGS sequence"/>
</dbReference>
<feature type="region of interest" description="Disordered" evidence="5">
    <location>
        <begin position="648"/>
        <end position="672"/>
    </location>
</feature>
<dbReference type="EMBL" id="CAWUHD010000080">
    <property type="protein sequence ID" value="CAK7228646.1"/>
    <property type="molecule type" value="Genomic_DNA"/>
</dbReference>
<sequence>MAPYVLSEPYVAPTMDVVTKRDLKNQQPTVFEIETQPAADPVAEPVHEPTSKAVAQSVPEIAPETTEAPIPPAPATASPPKRRNGELGYFRNEELGEPIHTERHMRIVVCGAGASGLCFAYKLQRSFRNFTLNVFEKNPDISGTWFENRYPGCACDVPSHTYTFSWEPKPDWTAVYAGSAEIQTYFKGFATKHNLWQYITVNQQVTRAAWDDSTGEWTVDVLDTATNTTTRHVCDIFINASGILNNWRWPDIPGLKEFQGTLLHSANYDTSVDLTGKRVGLIGNGSSGIQILPAIQPVAAHVTTFIRSSTWVTPLRGFGQHVYSPEERNAFENEPGTLLAWRKQAETNVNLIFPMFLKGSKMQEVTRKAVTKQMQQKLQDAPELQEKLIPDWAFGCRRMTPGEGYLEALQKDNVAVVVGNVARITTTGCVSQTAGGLEQEHALDVLICATGFDVSFRPRFPILGRHGQNLQDLWAREAHSYMGTGAPEQPNYLHFLGPNCPIGAGPLVGAIEAQADYMLHWCDRWQTDRMHSFTPRRDAIADFAARTDVFMRDAIWAAGCRSWYKSHTVNGRVSALWPGSSMHFFEALAHPRHEDFDVVYRGNRFDWLGNGFSQTECDRTADLAYYIRESDAGAPFLSKGRIREQLTKSGTCQREVEDDNDDGEEKEWKAWC</sequence>
<accession>A0ABP0CAZ6</accession>
<feature type="compositionally biased region" description="Acidic residues" evidence="5">
    <location>
        <begin position="656"/>
        <end position="665"/>
    </location>
</feature>
<keyword evidence="3" id="KW-0274">FAD</keyword>
<evidence type="ECO:0000256" key="3">
    <source>
        <dbReference type="ARBA" id="ARBA00022827"/>
    </source>
</evidence>
<comment type="caution">
    <text evidence="6">The sequence shown here is derived from an EMBL/GenBank/DDBJ whole genome shotgun (WGS) entry which is preliminary data.</text>
</comment>
<evidence type="ECO:0000256" key="1">
    <source>
        <dbReference type="ARBA" id="ARBA00010139"/>
    </source>
</evidence>
<evidence type="ECO:0000313" key="6">
    <source>
        <dbReference type="EMBL" id="CAK7228646.1"/>
    </source>
</evidence>
<dbReference type="Gene3D" id="3.50.50.60">
    <property type="entry name" value="FAD/NAD(P)-binding domain"/>
    <property type="match status" value="2"/>
</dbReference>
<dbReference type="PANTHER" id="PTHR42877">
    <property type="entry name" value="L-ORNITHINE N(5)-MONOOXYGENASE-RELATED"/>
    <property type="match status" value="1"/>
</dbReference>
<protein>
    <recommendedName>
        <fullName evidence="8">Cyclohexanone monooxygenase</fullName>
    </recommendedName>
</protein>
<dbReference type="PANTHER" id="PTHR42877:SF8">
    <property type="entry name" value="MONOOXYGENASE"/>
    <property type="match status" value="1"/>
</dbReference>
<gene>
    <name evidence="6" type="ORF">SEUCBS140593_006984</name>
</gene>